<feature type="transmembrane region" description="Helical" evidence="7">
    <location>
        <begin position="303"/>
        <end position="327"/>
    </location>
</feature>
<keyword evidence="6 7" id="KW-0472">Membrane</keyword>
<reference evidence="9 10" key="1">
    <citation type="submission" date="2019-02" db="EMBL/GenBank/DDBJ databases">
        <title>Deep-cultivation of Planctomycetes and their phenomic and genomic characterization uncovers novel biology.</title>
        <authorList>
            <person name="Wiegand S."/>
            <person name="Jogler M."/>
            <person name="Boedeker C."/>
            <person name="Pinto D."/>
            <person name="Vollmers J."/>
            <person name="Rivas-Marin E."/>
            <person name="Kohn T."/>
            <person name="Peeters S.H."/>
            <person name="Heuer A."/>
            <person name="Rast P."/>
            <person name="Oberbeckmann S."/>
            <person name="Bunk B."/>
            <person name="Jeske O."/>
            <person name="Meyerdierks A."/>
            <person name="Storesund J.E."/>
            <person name="Kallscheuer N."/>
            <person name="Luecker S."/>
            <person name="Lage O.M."/>
            <person name="Pohl T."/>
            <person name="Merkel B.J."/>
            <person name="Hornburger P."/>
            <person name="Mueller R.-W."/>
            <person name="Bruemmer F."/>
            <person name="Labrenz M."/>
            <person name="Spormann A.M."/>
            <person name="Op den Camp H."/>
            <person name="Overmann J."/>
            <person name="Amann R."/>
            <person name="Jetten M.S.M."/>
            <person name="Mascher T."/>
            <person name="Medema M.H."/>
            <person name="Devos D.P."/>
            <person name="Kaster A.-K."/>
            <person name="Ovreas L."/>
            <person name="Rohde M."/>
            <person name="Galperin M.Y."/>
            <person name="Jogler C."/>
        </authorList>
    </citation>
    <scope>NUCLEOTIDE SEQUENCE [LARGE SCALE GENOMIC DNA]</scope>
    <source>
        <strain evidence="9 10">Pan44</strain>
    </source>
</reference>
<comment type="subcellular location">
    <subcellularLocation>
        <location evidence="1">Cell membrane</location>
        <topology evidence="1">Multi-pass membrane protein</topology>
    </subcellularLocation>
</comment>
<dbReference type="InterPro" id="IPR018076">
    <property type="entry name" value="T2SS_GspF_dom"/>
</dbReference>
<evidence type="ECO:0000256" key="6">
    <source>
        <dbReference type="ARBA" id="ARBA00023136"/>
    </source>
</evidence>
<dbReference type="Proteomes" id="UP000315700">
    <property type="component" value="Chromosome"/>
</dbReference>
<keyword evidence="5 7" id="KW-1133">Transmembrane helix</keyword>
<accession>A0A517SJF5</accession>
<dbReference type="AlphaFoldDB" id="A0A517SJF5"/>
<dbReference type="InterPro" id="IPR003004">
    <property type="entry name" value="GspF/PilC"/>
</dbReference>
<evidence type="ECO:0000313" key="9">
    <source>
        <dbReference type="EMBL" id="QDT56258.1"/>
    </source>
</evidence>
<gene>
    <name evidence="9" type="primary">epsF_5</name>
    <name evidence="9" type="ORF">Pan44_43100</name>
</gene>
<comment type="similarity">
    <text evidence="2">Belongs to the GSP F family.</text>
</comment>
<organism evidence="9 10">
    <name type="scientific">Caulifigura coniformis</name>
    <dbReference type="NCBI Taxonomy" id="2527983"/>
    <lineage>
        <taxon>Bacteria</taxon>
        <taxon>Pseudomonadati</taxon>
        <taxon>Planctomycetota</taxon>
        <taxon>Planctomycetia</taxon>
        <taxon>Planctomycetales</taxon>
        <taxon>Planctomycetaceae</taxon>
        <taxon>Caulifigura</taxon>
    </lineage>
</organism>
<proteinExistence type="inferred from homology"/>
<dbReference type="RefSeq" id="WP_145033448.1">
    <property type="nucleotide sequence ID" value="NZ_CP036271.1"/>
</dbReference>
<name>A0A517SJF5_9PLAN</name>
<keyword evidence="3" id="KW-1003">Cell membrane</keyword>
<evidence type="ECO:0000256" key="3">
    <source>
        <dbReference type="ARBA" id="ARBA00022475"/>
    </source>
</evidence>
<dbReference type="KEGG" id="ccos:Pan44_43100"/>
<dbReference type="OrthoDB" id="239459at2"/>
<evidence type="ECO:0000313" key="10">
    <source>
        <dbReference type="Proteomes" id="UP000315700"/>
    </source>
</evidence>
<dbReference type="EMBL" id="CP036271">
    <property type="protein sequence ID" value="QDT56258.1"/>
    <property type="molecule type" value="Genomic_DNA"/>
</dbReference>
<evidence type="ECO:0000256" key="4">
    <source>
        <dbReference type="ARBA" id="ARBA00022692"/>
    </source>
</evidence>
<protein>
    <submittedName>
        <fullName evidence="9">Type II secretion system protein F</fullName>
    </submittedName>
</protein>
<feature type="domain" description="Type II secretion system protein GspF" evidence="8">
    <location>
        <begin position="210"/>
        <end position="328"/>
    </location>
</feature>
<evidence type="ECO:0000256" key="7">
    <source>
        <dbReference type="SAM" id="Phobius"/>
    </source>
</evidence>
<evidence type="ECO:0000256" key="5">
    <source>
        <dbReference type="ARBA" id="ARBA00022989"/>
    </source>
</evidence>
<dbReference type="GO" id="GO:0015628">
    <property type="term" value="P:protein secretion by the type II secretion system"/>
    <property type="evidence" value="ECO:0007669"/>
    <property type="project" value="TreeGrafter"/>
</dbReference>
<evidence type="ECO:0000256" key="2">
    <source>
        <dbReference type="ARBA" id="ARBA00005745"/>
    </source>
</evidence>
<evidence type="ECO:0000256" key="1">
    <source>
        <dbReference type="ARBA" id="ARBA00004651"/>
    </source>
</evidence>
<dbReference type="PRINTS" id="PR00812">
    <property type="entry name" value="BCTERIALGSPF"/>
</dbReference>
<dbReference type="PANTHER" id="PTHR30012:SF0">
    <property type="entry name" value="TYPE II SECRETION SYSTEM PROTEIN F-RELATED"/>
    <property type="match status" value="1"/>
</dbReference>
<dbReference type="Pfam" id="PF00482">
    <property type="entry name" value="T2SSF"/>
    <property type="match status" value="2"/>
</dbReference>
<dbReference type="InParanoid" id="A0A517SJF5"/>
<dbReference type="GO" id="GO:0005886">
    <property type="term" value="C:plasma membrane"/>
    <property type="evidence" value="ECO:0007669"/>
    <property type="project" value="UniProtKB-SubCell"/>
</dbReference>
<feature type="transmembrane region" description="Helical" evidence="7">
    <location>
        <begin position="160"/>
        <end position="180"/>
    </location>
</feature>
<sequence length="343" mass="37253">MIDSAQLTRLATELEILLRANSPLGPGLRDASNRWRGALRPAAEKLAERLDAGMPVDEALRTAGELPPVFRSLAAAGMTTDRAADVLRAYSTSTRQLLDLRERLLRGLMYPAIILILTYGLTILLIHSVLPQMASMVGEFSRVPPRWVHFVEKANATLPVWSWAIPLGLLVASWLVHFLFGRHRSAIGIWGSFPFVRSVLSDIHSSTASSLLAALLDCEVPLPLALSLAGESLTSRRAQAAVNAIADDLRKGVPAQHAFRERAGAPPLWRALFVREREAGPLRAGLRHIAEVLALRARSRADVLGRVIPVLLIIAVGGLTVGAYGTVVFGPLVELWERIGAQP</sequence>
<keyword evidence="4 7" id="KW-0812">Transmembrane</keyword>
<keyword evidence="10" id="KW-1185">Reference proteome</keyword>
<feature type="domain" description="Type II secretion system protein GspF" evidence="8">
    <location>
        <begin position="13"/>
        <end position="131"/>
    </location>
</feature>
<evidence type="ECO:0000259" key="8">
    <source>
        <dbReference type="Pfam" id="PF00482"/>
    </source>
</evidence>
<dbReference type="InterPro" id="IPR042094">
    <property type="entry name" value="T2SS_GspF_sf"/>
</dbReference>
<dbReference type="Gene3D" id="1.20.81.30">
    <property type="entry name" value="Type II secretion system (T2SS), domain F"/>
    <property type="match status" value="2"/>
</dbReference>
<feature type="transmembrane region" description="Helical" evidence="7">
    <location>
        <begin position="108"/>
        <end position="130"/>
    </location>
</feature>
<dbReference type="PANTHER" id="PTHR30012">
    <property type="entry name" value="GENERAL SECRETION PATHWAY PROTEIN"/>
    <property type="match status" value="1"/>
</dbReference>